<dbReference type="InterPro" id="IPR036396">
    <property type="entry name" value="Cyt_P450_sf"/>
</dbReference>
<reference evidence="9 10" key="1">
    <citation type="submission" date="2020-02" db="EMBL/GenBank/DDBJ databases">
        <authorList>
            <person name="Kim M.K."/>
        </authorList>
    </citation>
    <scope>NUCLEOTIDE SEQUENCE [LARGE SCALE GENOMIC DNA]</scope>
    <source>
        <strain evidence="9 10">17J57-3</strain>
    </source>
</reference>
<evidence type="ECO:0000256" key="3">
    <source>
        <dbReference type="ARBA" id="ARBA00022723"/>
    </source>
</evidence>
<evidence type="ECO:0000256" key="2">
    <source>
        <dbReference type="ARBA" id="ARBA00022617"/>
    </source>
</evidence>
<evidence type="ECO:0000256" key="8">
    <source>
        <dbReference type="RuleBase" id="RU000461"/>
    </source>
</evidence>
<keyword evidence="3 7" id="KW-0479">Metal-binding</keyword>
<dbReference type="GO" id="GO:0004497">
    <property type="term" value="F:monooxygenase activity"/>
    <property type="evidence" value="ECO:0007669"/>
    <property type="project" value="UniProtKB-KW"/>
</dbReference>
<keyword evidence="2 7" id="KW-0349">Heme</keyword>
<name>A0A6B3SN15_9BURK</name>
<feature type="binding site" description="axial binding residue" evidence="7">
    <location>
        <position position="428"/>
    </location>
    <ligand>
        <name>heme</name>
        <dbReference type="ChEBI" id="CHEBI:30413"/>
    </ligand>
    <ligandPart>
        <name>Fe</name>
        <dbReference type="ChEBI" id="CHEBI:18248"/>
    </ligandPart>
</feature>
<dbReference type="PRINTS" id="PR00463">
    <property type="entry name" value="EP450I"/>
</dbReference>
<dbReference type="PANTHER" id="PTHR24291">
    <property type="entry name" value="CYTOCHROME P450 FAMILY 4"/>
    <property type="match status" value="1"/>
</dbReference>
<dbReference type="InterPro" id="IPR001128">
    <property type="entry name" value="Cyt_P450"/>
</dbReference>
<dbReference type="GO" id="GO:0016705">
    <property type="term" value="F:oxidoreductase activity, acting on paired donors, with incorporation or reduction of molecular oxygen"/>
    <property type="evidence" value="ECO:0007669"/>
    <property type="project" value="InterPro"/>
</dbReference>
<evidence type="ECO:0000256" key="5">
    <source>
        <dbReference type="ARBA" id="ARBA00023004"/>
    </source>
</evidence>
<dbReference type="Gene3D" id="1.10.630.10">
    <property type="entry name" value="Cytochrome P450"/>
    <property type="match status" value="1"/>
</dbReference>
<dbReference type="PANTHER" id="PTHR24291:SF50">
    <property type="entry name" value="BIFUNCTIONAL ALBAFLAVENONE MONOOXYGENASE_TERPENE SYNTHASE"/>
    <property type="match status" value="1"/>
</dbReference>
<accession>A0A6B3SN15</accession>
<keyword evidence="4 8" id="KW-0560">Oxidoreductase</keyword>
<gene>
    <name evidence="9" type="ORF">G3574_14040</name>
</gene>
<organism evidence="9 10">
    <name type="scientific">Noviherbaspirillum galbum</name>
    <dbReference type="NCBI Taxonomy" id="2709383"/>
    <lineage>
        <taxon>Bacteria</taxon>
        <taxon>Pseudomonadati</taxon>
        <taxon>Pseudomonadota</taxon>
        <taxon>Betaproteobacteria</taxon>
        <taxon>Burkholderiales</taxon>
        <taxon>Oxalobacteraceae</taxon>
        <taxon>Noviherbaspirillum</taxon>
    </lineage>
</organism>
<keyword evidence="10" id="KW-1185">Reference proteome</keyword>
<dbReference type="AlphaFoldDB" id="A0A6B3SN15"/>
<dbReference type="InterPro" id="IPR050196">
    <property type="entry name" value="Cytochrome_P450_Monoox"/>
</dbReference>
<dbReference type="Proteomes" id="UP000482155">
    <property type="component" value="Unassembled WGS sequence"/>
</dbReference>
<dbReference type="GO" id="GO:0020037">
    <property type="term" value="F:heme binding"/>
    <property type="evidence" value="ECO:0007669"/>
    <property type="project" value="InterPro"/>
</dbReference>
<dbReference type="InterPro" id="IPR017972">
    <property type="entry name" value="Cyt_P450_CS"/>
</dbReference>
<dbReference type="SUPFAM" id="SSF48264">
    <property type="entry name" value="Cytochrome P450"/>
    <property type="match status" value="1"/>
</dbReference>
<dbReference type="PROSITE" id="PS00086">
    <property type="entry name" value="CYTOCHROME_P450"/>
    <property type="match status" value="1"/>
</dbReference>
<dbReference type="RefSeq" id="WP_163964229.1">
    <property type="nucleotide sequence ID" value="NZ_JAAIVB010000045.1"/>
</dbReference>
<comment type="cofactor">
    <cofactor evidence="7">
        <name>heme</name>
        <dbReference type="ChEBI" id="CHEBI:30413"/>
    </cofactor>
</comment>
<dbReference type="GO" id="GO:0005506">
    <property type="term" value="F:iron ion binding"/>
    <property type="evidence" value="ECO:0007669"/>
    <property type="project" value="InterPro"/>
</dbReference>
<evidence type="ECO:0000313" key="10">
    <source>
        <dbReference type="Proteomes" id="UP000482155"/>
    </source>
</evidence>
<protein>
    <submittedName>
        <fullName evidence="9">Cytochrome P450</fullName>
    </submittedName>
</protein>
<dbReference type="PRINTS" id="PR00385">
    <property type="entry name" value="P450"/>
</dbReference>
<evidence type="ECO:0000256" key="7">
    <source>
        <dbReference type="PIRSR" id="PIRSR602401-1"/>
    </source>
</evidence>
<evidence type="ECO:0000256" key="4">
    <source>
        <dbReference type="ARBA" id="ARBA00023002"/>
    </source>
</evidence>
<evidence type="ECO:0000256" key="6">
    <source>
        <dbReference type="ARBA" id="ARBA00023033"/>
    </source>
</evidence>
<keyword evidence="5 7" id="KW-0408">Iron</keyword>
<keyword evidence="6 8" id="KW-0503">Monooxygenase</keyword>
<proteinExistence type="inferred from homology"/>
<dbReference type="InterPro" id="IPR002401">
    <property type="entry name" value="Cyt_P450_E_grp-I"/>
</dbReference>
<sequence length="480" mass="54382">MSAHDSSFASAAPTRDFTQFTGPKGIPVLGNMLQLDSLRFHRQLEDWAEQYGNIYRLRLASREALVVSDPAMIATMLHDRPDAFRRSSRTAAVLEELGTRGLFTAEGEEWRKQRKLVMRALTPEVIRNFFPTMVLLTERLRRRWEENIRRGEPVDILRDLKAYALDVTVWLAMGHDINTLEHPENPLQRDIEFMFNRVARRVTTPLPYWRYFKLDVDRQADAAAQRISASVTGFIEQARRELHDSPALRDKPRNMLQALLLARDEPNSGFDDSHVIGNAGTMVFAGEDTTSNTIGWLVYFLARHPEAAERLRQETDSVLTGPVNDDFASLEKFSWLDAAVNEAMRLKPVAPFMAAEANHDTVVGGVTIPKGIISFLLLRRSSFIANQWEAASSFLPERWLADGRGNPMSPASDVARKISPFGGGPRFCPGRYLAFAEIRMVSSMLARNFNLHYDQAAKPVDEIFTFTMTPDSMPVRLTLR</sequence>
<evidence type="ECO:0000313" key="9">
    <source>
        <dbReference type="EMBL" id="NEX62204.1"/>
    </source>
</evidence>
<evidence type="ECO:0000256" key="1">
    <source>
        <dbReference type="ARBA" id="ARBA00010617"/>
    </source>
</evidence>
<dbReference type="EMBL" id="JAAIVB010000045">
    <property type="protein sequence ID" value="NEX62204.1"/>
    <property type="molecule type" value="Genomic_DNA"/>
</dbReference>
<dbReference type="Pfam" id="PF00067">
    <property type="entry name" value="p450"/>
    <property type="match status" value="1"/>
</dbReference>
<comment type="caution">
    <text evidence="9">The sequence shown here is derived from an EMBL/GenBank/DDBJ whole genome shotgun (WGS) entry which is preliminary data.</text>
</comment>
<comment type="similarity">
    <text evidence="1 8">Belongs to the cytochrome P450 family.</text>
</comment>